<feature type="region of interest" description="Disordered" evidence="6">
    <location>
        <begin position="918"/>
        <end position="1050"/>
    </location>
</feature>
<feature type="region of interest" description="Disordered" evidence="6">
    <location>
        <begin position="23"/>
        <end position="125"/>
    </location>
</feature>
<dbReference type="InterPro" id="IPR008266">
    <property type="entry name" value="Tyr_kinase_AS"/>
</dbReference>
<feature type="compositionally biased region" description="Polar residues" evidence="6">
    <location>
        <begin position="755"/>
        <end position="772"/>
    </location>
</feature>
<feature type="domain" description="Protein kinase" evidence="7">
    <location>
        <begin position="1539"/>
        <end position="1838"/>
    </location>
</feature>
<feature type="compositionally biased region" description="Pro residues" evidence="6">
    <location>
        <begin position="993"/>
        <end position="1003"/>
    </location>
</feature>
<feature type="compositionally biased region" description="Low complexity" evidence="6">
    <location>
        <begin position="843"/>
        <end position="869"/>
    </location>
</feature>
<feature type="region of interest" description="Disordered" evidence="6">
    <location>
        <begin position="346"/>
        <end position="365"/>
    </location>
</feature>
<dbReference type="InterPro" id="IPR000095">
    <property type="entry name" value="CRIB_dom"/>
</dbReference>
<keyword evidence="3" id="KW-0067">ATP-binding</keyword>
<dbReference type="Proteomes" id="UP000283269">
    <property type="component" value="Unassembled WGS sequence"/>
</dbReference>
<feature type="compositionally biased region" description="Low complexity" evidence="6">
    <location>
        <begin position="972"/>
        <end position="992"/>
    </location>
</feature>
<evidence type="ECO:0000256" key="5">
    <source>
        <dbReference type="ARBA" id="ARBA00048679"/>
    </source>
</evidence>
<dbReference type="GO" id="GO:0004713">
    <property type="term" value="F:protein tyrosine kinase activity"/>
    <property type="evidence" value="ECO:0007669"/>
    <property type="project" value="InterPro"/>
</dbReference>
<feature type="compositionally biased region" description="Low complexity" evidence="6">
    <location>
        <begin position="674"/>
        <end position="703"/>
    </location>
</feature>
<evidence type="ECO:0000256" key="3">
    <source>
        <dbReference type="ARBA" id="ARBA00022840"/>
    </source>
</evidence>
<feature type="region of interest" description="Disordered" evidence="6">
    <location>
        <begin position="208"/>
        <end position="333"/>
    </location>
</feature>
<evidence type="ECO:0000256" key="1">
    <source>
        <dbReference type="ARBA" id="ARBA00008874"/>
    </source>
</evidence>
<feature type="compositionally biased region" description="Low complexity" evidence="6">
    <location>
        <begin position="1367"/>
        <end position="1377"/>
    </location>
</feature>
<sequence length="1891" mass="199485">MAPFKFTSKPPPLPPKDAVYQLRNTQQSSSRVSLVPDSPVPSSPSVQYATRRANSPFAADSMINNNSASDLLSPQDNRSSAPKKGLAFLKFPKRSPKSPPPPPDTPILVIANDEPDPPPPEEDDGISLPWNFQHNIHVDEGSVLFPVVPSIAHPTHRYVGLPPSWSTSLAAAGFTNEEITAIQDRRAGGMRSPPDLRYLYNERPQSPAALAFPQPSTSSTVPILTHPTPRTTSLPRLVPLASSSSAPSPPSASDLPPPLPAQPSSTSTPSLPTPQKRVPPPKRKPPTPYEDLPNTTASAPGHKPNQASSSTIGNSSDSHASSSNHHANQTANTTFANMSISAAYAVNPPVHPYSNPNTNPAYASLSYSNPALNRVLDISNQNQDEGDEDDTRQQGVSGSSNGNGNTHTTGASMSLAGGGSMFRVVNGDRDRGSGSSPPPKTANTTTTPDEKPASKPSIWGTRISGTKSKDSTSASASASVSGHSDTAHAASSSSSHLPSTSTSGSAQNHSQTSTWKTTPTSSLSHAAASASSSLAHASSVVARQSSNLVEAVKGRIRAGKRDKERDKDSLDVSSENGGEKKGKSKSKSRERGRGRSKSRERGAGADDAEEAKEVDSDEEFVSLPAVSPDAVVAGFGAGGAGAGEGRTPVWQIYSRPRAGTDASASAGHGGRVGASASASQHSLASSRHAPSASASGNVSANVSRKPSVARSLKSAASQGSLRSRFGRFANGASNAPNGNTSASLSNLQNQNQSSRSVGSLHSTRNGSVTSLESIPEGERYVPPMPEDAREVARSGSVRRPGQGQTTYIWSPPNASAVASSSASSSPHVNGSGIADSSYGYDFSASSSTSAEAAAPAPAPTTKRTAALPPRLSLHQSKDSTDLSSWSEALLSGISLSGDGDGGLGLSFGLGSDWEKGLNLGSSLSERDKDKDKEREKARQRERERDSPTTVTTATVAATARPWERQIQPPPVQVQQQASSQQAQPPTVRKLPTSKPPPSIPIPPILAHQRARSGSRSGPTLPLPAPPVGAASAPPSLPPIPTAPTTTTPPAPAPTCVRSPTGLLSPPPSAWATAGLATSTTTNSNGEPTTVFSPGASSAGPDSAQLWNEIEQMMDPGMISAIPGLHLSVALPLGAQDALKSAGVGPTPALTFKDRERDGSTKEGENSVQTVRDVVGSSPVYEVEAGRKVGNGEDEDEDDGSIYDDEEAGEQELEVYESIEVDEAEEELYGGYLEDETPDIQLRLAEDNNNDDDIIATTTTERSTADADTHARLLDAPPHMHSDRDPNRDSSRSSSSTLTVTALAAATIVRNVSVARRAGAYVMDKSRATASLAAERARERHNEAQARAQPASPLSSHFGGGSGGGGSEESTGSSSTSSSRDRSSQELQPTPTTDGGLASPLLYYLDGVQTPSPTPDKISFELGQHSHGPPLSSMSKAAAWSREQDEDEDEAEFAGYPDEETMEAEALAAAAASPGMVPRPTIVISDAPLSSHCGSVTSSGITPETSTPLSPFQRYRGWLSDVVAPLEEFIDEAVDPREHYLDLREIAEGESGSVFAALLNPTTAHKLRLPPLVKAQDADEVINARPVMVAIKSVAIVPSGSPKLVDLQRELSLMRGLGHENVLGMDGVYVDLVEDSLWVRMELMERSLADIIALVGDGLQLQERTIARFASDVLCALEFLQKHNISHRDVRSDNLLLNKNGVLKLADFSNAVQVTPGSSMRSDAAGVVFWQAPEVPSIPSSSLRANINSNPLLSSFPSPRPPYDALKVDVWSLGATVWEMAQQDPPFADTQQFAERWPPLRQPELYSPAFHDFLRKCSEPAAVRPSPSELLKFRFHIAFSDLRSLSAPKTELLHRPQSMRPPRRGAPAPAMYGYRKTRFFNLNFNRIAFKTS</sequence>
<dbReference type="GO" id="GO:0004674">
    <property type="term" value="F:protein serine/threonine kinase activity"/>
    <property type="evidence" value="ECO:0007669"/>
    <property type="project" value="UniProtKB-EC"/>
</dbReference>
<feature type="compositionally biased region" description="Low complexity" evidence="6">
    <location>
        <begin position="233"/>
        <end position="246"/>
    </location>
</feature>
<comment type="catalytic activity">
    <reaction evidence="5">
        <text>L-seryl-[protein] + ATP = O-phospho-L-seryl-[protein] + ADP + H(+)</text>
        <dbReference type="Rhea" id="RHEA:17989"/>
        <dbReference type="Rhea" id="RHEA-COMP:9863"/>
        <dbReference type="Rhea" id="RHEA-COMP:11604"/>
        <dbReference type="ChEBI" id="CHEBI:15378"/>
        <dbReference type="ChEBI" id="CHEBI:29999"/>
        <dbReference type="ChEBI" id="CHEBI:30616"/>
        <dbReference type="ChEBI" id="CHEBI:83421"/>
        <dbReference type="ChEBI" id="CHEBI:456216"/>
        <dbReference type="EC" id="2.7.11.1"/>
    </reaction>
</comment>
<dbReference type="InterPro" id="IPR051931">
    <property type="entry name" value="PAK3-like"/>
</dbReference>
<feature type="compositionally biased region" description="Low complexity" evidence="6">
    <location>
        <begin position="395"/>
        <end position="415"/>
    </location>
</feature>
<dbReference type="PANTHER" id="PTHR45832:SF22">
    <property type="entry name" value="SERINE_THREONINE-PROTEIN KINASE SAMKA-RELATED"/>
    <property type="match status" value="1"/>
</dbReference>
<feature type="compositionally biased region" description="Polar residues" evidence="6">
    <location>
        <begin position="1079"/>
        <end position="1091"/>
    </location>
</feature>
<protein>
    <submittedName>
        <fullName evidence="9">Uncharacterized protein</fullName>
    </submittedName>
</protein>
<feature type="compositionally biased region" description="Basic and acidic residues" evidence="6">
    <location>
        <begin position="559"/>
        <end position="570"/>
    </location>
</feature>
<dbReference type="InterPro" id="IPR036936">
    <property type="entry name" value="CRIB_dom_sf"/>
</dbReference>
<name>A0A409XHR0_PSICY</name>
<feature type="domain" description="CRIB" evidence="8">
    <location>
        <begin position="126"/>
        <end position="139"/>
    </location>
</feature>
<feature type="compositionally biased region" description="Pro residues" evidence="6">
    <location>
        <begin position="1034"/>
        <end position="1050"/>
    </location>
</feature>
<dbReference type="PROSITE" id="PS00109">
    <property type="entry name" value="PROTEIN_KINASE_TYR"/>
    <property type="match status" value="1"/>
</dbReference>
<dbReference type="SUPFAM" id="SSF56112">
    <property type="entry name" value="Protein kinase-like (PK-like)"/>
    <property type="match status" value="1"/>
</dbReference>
<feature type="compositionally biased region" description="Polar residues" evidence="6">
    <location>
        <begin position="731"/>
        <end position="742"/>
    </location>
</feature>
<feature type="compositionally biased region" description="Acidic residues" evidence="6">
    <location>
        <begin position="113"/>
        <end position="125"/>
    </location>
</feature>
<evidence type="ECO:0000259" key="7">
    <source>
        <dbReference type="PROSITE" id="PS50011"/>
    </source>
</evidence>
<dbReference type="OrthoDB" id="248923at2759"/>
<evidence type="ECO:0000259" key="8">
    <source>
        <dbReference type="PROSITE" id="PS50108"/>
    </source>
</evidence>
<dbReference type="STRING" id="93625.A0A409XHR0"/>
<feature type="compositionally biased region" description="Basic and acidic residues" evidence="6">
    <location>
        <begin position="1273"/>
        <end position="1290"/>
    </location>
</feature>
<evidence type="ECO:0000256" key="6">
    <source>
        <dbReference type="SAM" id="MobiDB-lite"/>
    </source>
</evidence>
<feature type="region of interest" description="Disordered" evidence="6">
    <location>
        <begin position="1079"/>
        <end position="1099"/>
    </location>
</feature>
<evidence type="ECO:0000256" key="4">
    <source>
        <dbReference type="ARBA" id="ARBA00047899"/>
    </source>
</evidence>
<dbReference type="Pfam" id="PF00069">
    <property type="entry name" value="Pkinase"/>
    <property type="match status" value="1"/>
</dbReference>
<feature type="compositionally biased region" description="Gly residues" evidence="6">
    <location>
        <begin position="635"/>
        <end position="644"/>
    </location>
</feature>
<keyword evidence="2" id="KW-0547">Nucleotide-binding</keyword>
<dbReference type="GO" id="GO:0005524">
    <property type="term" value="F:ATP binding"/>
    <property type="evidence" value="ECO:0007669"/>
    <property type="project" value="UniProtKB-KW"/>
</dbReference>
<dbReference type="EMBL" id="NHYD01001659">
    <property type="protein sequence ID" value="PPQ90271.1"/>
    <property type="molecule type" value="Genomic_DNA"/>
</dbReference>
<feature type="compositionally biased region" description="Polar residues" evidence="6">
    <location>
        <begin position="507"/>
        <end position="520"/>
    </location>
</feature>
<feature type="compositionally biased region" description="Low complexity" evidence="6">
    <location>
        <begin position="810"/>
        <end position="826"/>
    </location>
</feature>
<dbReference type="PROSITE" id="PS50011">
    <property type="entry name" value="PROTEIN_KINASE_DOM"/>
    <property type="match status" value="1"/>
</dbReference>
<comment type="caution">
    <text evidence="9">The sequence shown here is derived from an EMBL/GenBank/DDBJ whole genome shotgun (WGS) entry which is preliminary data.</text>
</comment>
<feature type="compositionally biased region" description="Basic and acidic residues" evidence="6">
    <location>
        <begin position="924"/>
        <end position="946"/>
    </location>
</feature>
<reference evidence="9 10" key="1">
    <citation type="journal article" date="2018" name="Evol. Lett.">
        <title>Horizontal gene cluster transfer increased hallucinogenic mushroom diversity.</title>
        <authorList>
            <person name="Reynolds H.T."/>
            <person name="Vijayakumar V."/>
            <person name="Gluck-Thaler E."/>
            <person name="Korotkin H.B."/>
            <person name="Matheny P.B."/>
            <person name="Slot J.C."/>
        </authorList>
    </citation>
    <scope>NUCLEOTIDE SEQUENCE [LARGE SCALE GENOMIC DNA]</scope>
    <source>
        <strain evidence="9 10">2631</strain>
    </source>
</reference>
<accession>A0A409XHR0</accession>
<dbReference type="Gene3D" id="1.10.510.10">
    <property type="entry name" value="Transferase(Phosphotransferase) domain 1"/>
    <property type="match status" value="1"/>
</dbReference>
<dbReference type="InterPro" id="IPR020635">
    <property type="entry name" value="Tyr_kinase_cat_dom"/>
</dbReference>
<feature type="compositionally biased region" description="Acidic residues" evidence="6">
    <location>
        <begin position="1191"/>
        <end position="1208"/>
    </location>
</feature>
<feature type="compositionally biased region" description="Polar residues" evidence="6">
    <location>
        <begin position="354"/>
        <end position="365"/>
    </location>
</feature>
<feature type="compositionally biased region" description="Low complexity" evidence="6">
    <location>
        <begin position="28"/>
        <end position="37"/>
    </location>
</feature>
<feature type="compositionally biased region" description="Low complexity" evidence="6">
    <location>
        <begin position="948"/>
        <end position="959"/>
    </location>
</feature>
<feature type="compositionally biased region" description="Low complexity" evidence="6">
    <location>
        <begin position="314"/>
        <end position="328"/>
    </location>
</feature>
<feature type="compositionally biased region" description="Polar residues" evidence="6">
    <location>
        <begin position="62"/>
        <end position="80"/>
    </location>
</feature>
<dbReference type="InterPro" id="IPR011009">
    <property type="entry name" value="Kinase-like_dom_sf"/>
</dbReference>
<dbReference type="PANTHER" id="PTHR45832">
    <property type="entry name" value="SERINE/THREONINE-PROTEIN KINASE SAMKA-RELATED-RELATED"/>
    <property type="match status" value="1"/>
</dbReference>
<comment type="similarity">
    <text evidence="1">Belongs to the protein kinase superfamily. STE Ser/Thr protein kinase family. STE20 subfamily.</text>
</comment>
<feature type="compositionally biased region" description="Basic and acidic residues" evidence="6">
    <location>
        <begin position="577"/>
        <end position="604"/>
    </location>
</feature>
<feature type="compositionally biased region" description="Low complexity" evidence="6">
    <location>
        <begin position="521"/>
        <end position="542"/>
    </location>
</feature>
<dbReference type="Gene3D" id="3.30.200.20">
    <property type="entry name" value="Phosphorylase Kinase, domain 1"/>
    <property type="match status" value="1"/>
</dbReference>
<feature type="compositionally biased region" description="Basic and acidic residues" evidence="6">
    <location>
        <begin position="1334"/>
        <end position="1343"/>
    </location>
</feature>
<evidence type="ECO:0000313" key="9">
    <source>
        <dbReference type="EMBL" id="PPQ90271.1"/>
    </source>
</evidence>
<dbReference type="SMART" id="SM00219">
    <property type="entry name" value="TyrKc"/>
    <property type="match status" value="1"/>
</dbReference>
<feature type="region of interest" description="Disordered" evidence="6">
    <location>
        <begin position="1145"/>
        <end position="1208"/>
    </location>
</feature>
<feature type="region of interest" description="Disordered" evidence="6">
    <location>
        <begin position="1331"/>
        <end position="1444"/>
    </location>
</feature>
<feature type="compositionally biased region" description="Gly residues" evidence="6">
    <location>
        <begin position="1357"/>
        <end position="1366"/>
    </location>
</feature>
<organism evidence="9 10">
    <name type="scientific">Psilocybe cyanescens</name>
    <dbReference type="NCBI Taxonomy" id="93625"/>
    <lineage>
        <taxon>Eukaryota</taxon>
        <taxon>Fungi</taxon>
        <taxon>Dikarya</taxon>
        <taxon>Basidiomycota</taxon>
        <taxon>Agaricomycotina</taxon>
        <taxon>Agaricomycetes</taxon>
        <taxon>Agaricomycetidae</taxon>
        <taxon>Agaricales</taxon>
        <taxon>Agaricineae</taxon>
        <taxon>Strophariaceae</taxon>
        <taxon>Psilocybe</taxon>
    </lineage>
</organism>
<evidence type="ECO:0000256" key="2">
    <source>
        <dbReference type="ARBA" id="ARBA00022741"/>
    </source>
</evidence>
<feature type="compositionally biased region" description="Polar residues" evidence="6">
    <location>
        <begin position="214"/>
        <end position="232"/>
    </location>
</feature>
<dbReference type="GO" id="GO:0106310">
    <property type="term" value="F:protein serine kinase activity"/>
    <property type="evidence" value="ECO:0007669"/>
    <property type="project" value="RHEA"/>
</dbReference>
<feature type="compositionally biased region" description="Acidic residues" evidence="6">
    <location>
        <begin position="606"/>
        <end position="620"/>
    </location>
</feature>
<feature type="compositionally biased region" description="Basic and acidic residues" evidence="6">
    <location>
        <begin position="1151"/>
        <end position="1164"/>
    </location>
</feature>
<proteinExistence type="inferred from homology"/>
<keyword evidence="10" id="KW-1185">Reference proteome</keyword>
<dbReference type="Gene3D" id="3.90.810.10">
    <property type="entry name" value="CRIB domain"/>
    <property type="match status" value="1"/>
</dbReference>
<comment type="catalytic activity">
    <reaction evidence="4">
        <text>L-threonyl-[protein] + ATP = O-phospho-L-threonyl-[protein] + ADP + H(+)</text>
        <dbReference type="Rhea" id="RHEA:46608"/>
        <dbReference type="Rhea" id="RHEA-COMP:11060"/>
        <dbReference type="Rhea" id="RHEA-COMP:11605"/>
        <dbReference type="ChEBI" id="CHEBI:15378"/>
        <dbReference type="ChEBI" id="CHEBI:30013"/>
        <dbReference type="ChEBI" id="CHEBI:30616"/>
        <dbReference type="ChEBI" id="CHEBI:61977"/>
        <dbReference type="ChEBI" id="CHEBI:456216"/>
        <dbReference type="EC" id="2.7.11.1"/>
    </reaction>
</comment>
<feature type="compositionally biased region" description="Low complexity" evidence="6">
    <location>
        <begin position="743"/>
        <end position="754"/>
    </location>
</feature>
<feature type="region of interest" description="Disordered" evidence="6">
    <location>
        <begin position="373"/>
        <end position="880"/>
    </location>
</feature>
<feature type="compositionally biased region" description="Pro residues" evidence="6">
    <location>
        <begin position="247"/>
        <end position="261"/>
    </location>
</feature>
<evidence type="ECO:0000313" key="10">
    <source>
        <dbReference type="Proteomes" id="UP000283269"/>
    </source>
</evidence>
<feature type="compositionally biased region" description="Low complexity" evidence="6">
    <location>
        <begin position="262"/>
        <end position="276"/>
    </location>
</feature>
<dbReference type="InterPro" id="IPR000719">
    <property type="entry name" value="Prot_kinase_dom"/>
</dbReference>
<feature type="region of interest" description="Disordered" evidence="6">
    <location>
        <begin position="1273"/>
        <end position="1297"/>
    </location>
</feature>
<dbReference type="InParanoid" id="A0A409XHR0"/>
<dbReference type="PROSITE" id="PS50108">
    <property type="entry name" value="CRIB"/>
    <property type="match status" value="1"/>
</dbReference>
<gene>
    <name evidence="9" type="ORF">CVT25_013096</name>
</gene>
<feature type="compositionally biased region" description="Low complexity" evidence="6">
    <location>
        <begin position="471"/>
        <end position="506"/>
    </location>
</feature>